<comment type="similarity">
    <text evidence="2">Belongs to the peptidase S41B family.</text>
</comment>
<evidence type="ECO:0000256" key="4">
    <source>
        <dbReference type="ARBA" id="ARBA00022670"/>
    </source>
</evidence>
<dbReference type="GO" id="GO:0008236">
    <property type="term" value="F:serine-type peptidase activity"/>
    <property type="evidence" value="ECO:0007669"/>
    <property type="project" value="UniProtKB-KW"/>
</dbReference>
<name>A0A0F9CVT3_9ZZZZ</name>
<dbReference type="InterPro" id="IPR005151">
    <property type="entry name" value="Tail-specific_protease"/>
</dbReference>
<comment type="subcellular location">
    <subcellularLocation>
        <location evidence="1">Cytoplasm</location>
    </subcellularLocation>
</comment>
<evidence type="ECO:0000256" key="6">
    <source>
        <dbReference type="ARBA" id="ARBA00022825"/>
    </source>
</evidence>
<evidence type="ECO:0000313" key="8">
    <source>
        <dbReference type="EMBL" id="KKL04008.1"/>
    </source>
</evidence>
<evidence type="ECO:0000259" key="7">
    <source>
        <dbReference type="SMART" id="SM00245"/>
    </source>
</evidence>
<dbReference type="InterPro" id="IPR029045">
    <property type="entry name" value="ClpP/crotonase-like_dom_sf"/>
</dbReference>
<keyword evidence="4" id="KW-0645">Protease</keyword>
<dbReference type="SUPFAM" id="SSF52096">
    <property type="entry name" value="ClpP/crotonase"/>
    <property type="match status" value="1"/>
</dbReference>
<dbReference type="CDD" id="cd07562">
    <property type="entry name" value="Peptidase_S41_TRI"/>
    <property type="match status" value="1"/>
</dbReference>
<dbReference type="EMBL" id="LAZR01044705">
    <property type="protein sequence ID" value="KKL04008.1"/>
    <property type="molecule type" value="Genomic_DNA"/>
</dbReference>
<protein>
    <recommendedName>
        <fullName evidence="7">Tail specific protease domain-containing protein</fullName>
    </recommendedName>
</protein>
<keyword evidence="3" id="KW-0963">Cytoplasm</keyword>
<reference evidence="8" key="1">
    <citation type="journal article" date="2015" name="Nature">
        <title>Complex archaea that bridge the gap between prokaryotes and eukaryotes.</title>
        <authorList>
            <person name="Spang A."/>
            <person name="Saw J.H."/>
            <person name="Jorgensen S.L."/>
            <person name="Zaremba-Niedzwiedzka K."/>
            <person name="Martijn J."/>
            <person name="Lind A.E."/>
            <person name="van Eijk R."/>
            <person name="Schleper C."/>
            <person name="Guy L."/>
            <person name="Ettema T.J."/>
        </authorList>
    </citation>
    <scope>NUCLEOTIDE SEQUENCE</scope>
</reference>
<gene>
    <name evidence="8" type="ORF">LCGC14_2620350</name>
</gene>
<dbReference type="GO" id="GO:0006508">
    <property type="term" value="P:proteolysis"/>
    <property type="evidence" value="ECO:0007669"/>
    <property type="project" value="UniProtKB-KW"/>
</dbReference>
<dbReference type="SMART" id="SM00245">
    <property type="entry name" value="TSPc"/>
    <property type="match status" value="1"/>
</dbReference>
<sequence>MAKVGELFIALSANTTALTKDLKGATRLTKKSAKDMTDIYAALFNMAGKTVELTLNGNPSESGSRKVLVKPIANESALYYYNWVQNNIRIVEEATDGQIGYLHIPDMGRGGLNEFAKYFYPQLMNKKGLIIDDRGNGGGNVSPMIIERLRREIGIAGYQRGIDYGTPKPYGMVMGPKVMLINQEAGSDGDLFPYQFKHYKLGTVIGTRTWGGVVGIRGSLPFIDGGVLTKPEFANTSATESRWVMEGHGVDPDIYIENDPAREYDGIDDQLNKAIEVIMGQLDQYAP</sequence>
<accession>A0A0F9CVT3</accession>
<proteinExistence type="inferred from homology"/>
<evidence type="ECO:0000256" key="3">
    <source>
        <dbReference type="ARBA" id="ARBA00022490"/>
    </source>
</evidence>
<feature type="non-terminal residue" evidence="8">
    <location>
        <position position="287"/>
    </location>
</feature>
<dbReference type="GO" id="GO:0005737">
    <property type="term" value="C:cytoplasm"/>
    <property type="evidence" value="ECO:0007669"/>
    <property type="project" value="UniProtKB-SubCell"/>
</dbReference>
<organism evidence="8">
    <name type="scientific">marine sediment metagenome</name>
    <dbReference type="NCBI Taxonomy" id="412755"/>
    <lineage>
        <taxon>unclassified sequences</taxon>
        <taxon>metagenomes</taxon>
        <taxon>ecological metagenomes</taxon>
    </lineage>
</organism>
<keyword evidence="6" id="KW-0720">Serine protease</keyword>
<comment type="caution">
    <text evidence="8">The sequence shown here is derived from an EMBL/GenBank/DDBJ whole genome shotgun (WGS) entry which is preliminary data.</text>
</comment>
<dbReference type="PANTHER" id="PTHR43253">
    <property type="entry name" value="TRICORN PROTEASE HOMOLOG 2-RELATED"/>
    <property type="match status" value="1"/>
</dbReference>
<dbReference type="Gene3D" id="3.90.226.10">
    <property type="entry name" value="2-enoyl-CoA Hydratase, Chain A, domain 1"/>
    <property type="match status" value="1"/>
</dbReference>
<dbReference type="Pfam" id="PF03572">
    <property type="entry name" value="Peptidase_S41"/>
    <property type="match status" value="1"/>
</dbReference>
<evidence type="ECO:0000256" key="2">
    <source>
        <dbReference type="ARBA" id="ARBA00008524"/>
    </source>
</evidence>
<dbReference type="InterPro" id="IPR012393">
    <property type="entry name" value="Tricorn_protease"/>
</dbReference>
<evidence type="ECO:0000256" key="1">
    <source>
        <dbReference type="ARBA" id="ARBA00004496"/>
    </source>
</evidence>
<keyword evidence="5" id="KW-0378">Hydrolase</keyword>
<evidence type="ECO:0000256" key="5">
    <source>
        <dbReference type="ARBA" id="ARBA00022801"/>
    </source>
</evidence>
<dbReference type="AlphaFoldDB" id="A0A0F9CVT3"/>
<dbReference type="PANTHER" id="PTHR43253:SF1">
    <property type="entry name" value="TRICORN PROTEASE HOMOLOG 2-RELATED"/>
    <property type="match status" value="1"/>
</dbReference>
<feature type="domain" description="Tail specific protease" evidence="7">
    <location>
        <begin position="64"/>
        <end position="257"/>
    </location>
</feature>